<evidence type="ECO:0000313" key="2">
    <source>
        <dbReference type="Proteomes" id="UP001501803"/>
    </source>
</evidence>
<comment type="caution">
    <text evidence="1">The sequence shown here is derived from an EMBL/GenBank/DDBJ whole genome shotgun (WGS) entry which is preliminary data.</text>
</comment>
<dbReference type="EMBL" id="BAABCN010000002">
    <property type="protein sequence ID" value="GAA3860539.1"/>
    <property type="molecule type" value="Genomic_DNA"/>
</dbReference>
<name>A0ABP7K0B0_9MICO</name>
<proteinExistence type="predicted"/>
<sequence length="60" mass="7053">MGMRVYREERVAGVIQRNRQLVKELTQIVLDRVFRQQDKNHTAFPATKRARVQMGLIAQT</sequence>
<dbReference type="Proteomes" id="UP001501803">
    <property type="component" value="Unassembled WGS sequence"/>
</dbReference>
<accession>A0ABP7K0B0</accession>
<gene>
    <name evidence="1" type="ORF">GCM10022381_01230</name>
</gene>
<organism evidence="1 2">
    <name type="scientific">Leifsonia kafniensis</name>
    <dbReference type="NCBI Taxonomy" id="475957"/>
    <lineage>
        <taxon>Bacteria</taxon>
        <taxon>Bacillati</taxon>
        <taxon>Actinomycetota</taxon>
        <taxon>Actinomycetes</taxon>
        <taxon>Micrococcales</taxon>
        <taxon>Microbacteriaceae</taxon>
        <taxon>Leifsonia</taxon>
    </lineage>
</organism>
<protein>
    <submittedName>
        <fullName evidence="1">Uncharacterized protein</fullName>
    </submittedName>
</protein>
<keyword evidence="2" id="KW-1185">Reference proteome</keyword>
<reference evidence="2" key="1">
    <citation type="journal article" date="2019" name="Int. J. Syst. Evol. Microbiol.">
        <title>The Global Catalogue of Microorganisms (GCM) 10K type strain sequencing project: providing services to taxonomists for standard genome sequencing and annotation.</title>
        <authorList>
            <consortium name="The Broad Institute Genomics Platform"/>
            <consortium name="The Broad Institute Genome Sequencing Center for Infectious Disease"/>
            <person name="Wu L."/>
            <person name="Ma J."/>
        </authorList>
    </citation>
    <scope>NUCLEOTIDE SEQUENCE [LARGE SCALE GENOMIC DNA]</scope>
    <source>
        <strain evidence="2">JCM 17021</strain>
    </source>
</reference>
<evidence type="ECO:0000313" key="1">
    <source>
        <dbReference type="EMBL" id="GAA3860539.1"/>
    </source>
</evidence>